<feature type="domain" description="DUF6883" evidence="1">
    <location>
        <begin position="269"/>
        <end position="371"/>
    </location>
</feature>
<sequence>MTEASAAAISHQAPIAIFVSADEFVVSREFEYGPRIKRAILSAVLTVDEPRRCQFQTYWGSLMLPSFRWESSSSDGKLALATDPFLLWSAASTLCRGSEGRWSTLGAHAPWLLGTSNVYIGVISRLPSELRAPLDDHLRASSWYLGAMELDPNDPLHQKVFSLLPEWRYSRGRVDHPGEEEISAEELFAGLPVDGIGLEDRPIAEHHCQIPWTPATVPSEAPVTLGALASSEGSTHQEAVVALVREHQKAERRLSFKVGRQQPLVADLRSKLHDYALNLAHPDGGSKARFFQNALGIEQRNWRLLAIQLISALHSAKPNNFRDDERFGDTQHLRFDIIAPVVGLNGRTAQVKAAWKIQDDAPVQLVTLHPAEKIPGAVDSPAIAPGDWAGLYEIALKVAERARQDCRPTPMALGGPGGVEVIAEGPAGFAWVCFPDARTEFVRWLLRAGHAYKSRPGARISAPGQDLEPAAAWAEAMARAFQAADQSCSVKQEVD</sequence>
<proteinExistence type="predicted"/>
<gene>
    <name evidence="2" type="ORF">OG517_41595</name>
</gene>
<organism evidence="2 3">
    <name type="scientific">Streptomyces virginiae</name>
    <name type="common">Streptomyces cinnamonensis</name>
    <dbReference type="NCBI Taxonomy" id="1961"/>
    <lineage>
        <taxon>Bacteria</taxon>
        <taxon>Bacillati</taxon>
        <taxon>Actinomycetota</taxon>
        <taxon>Actinomycetes</taxon>
        <taxon>Kitasatosporales</taxon>
        <taxon>Streptomycetaceae</taxon>
        <taxon>Streptomyces</taxon>
    </lineage>
</organism>
<evidence type="ECO:0000259" key="1">
    <source>
        <dbReference type="Pfam" id="PF21814"/>
    </source>
</evidence>
<dbReference type="RefSeq" id="WP_328965577.1">
    <property type="nucleotide sequence ID" value="NZ_CP108090.1"/>
</dbReference>
<dbReference type="InterPro" id="IPR049250">
    <property type="entry name" value="DUF6883"/>
</dbReference>
<keyword evidence="3" id="KW-1185">Reference proteome</keyword>
<dbReference type="Proteomes" id="UP001432039">
    <property type="component" value="Chromosome"/>
</dbReference>
<accession>A0ABZ1TNJ3</accession>
<evidence type="ECO:0000313" key="3">
    <source>
        <dbReference type="Proteomes" id="UP001432039"/>
    </source>
</evidence>
<protein>
    <recommendedName>
        <fullName evidence="1">DUF6883 domain-containing protein</fullName>
    </recommendedName>
</protein>
<evidence type="ECO:0000313" key="2">
    <source>
        <dbReference type="EMBL" id="WUQ17357.1"/>
    </source>
</evidence>
<dbReference type="Pfam" id="PF21814">
    <property type="entry name" value="DUF6883"/>
    <property type="match status" value="1"/>
</dbReference>
<name>A0ABZ1TNJ3_STRVG</name>
<reference evidence="2" key="1">
    <citation type="submission" date="2022-10" db="EMBL/GenBank/DDBJ databases">
        <title>The complete genomes of actinobacterial strains from the NBC collection.</title>
        <authorList>
            <person name="Joergensen T.S."/>
            <person name="Alvarez Arevalo M."/>
            <person name="Sterndorff E.B."/>
            <person name="Faurdal D."/>
            <person name="Vuksanovic O."/>
            <person name="Mourched A.-S."/>
            <person name="Charusanti P."/>
            <person name="Shaw S."/>
            <person name="Blin K."/>
            <person name="Weber T."/>
        </authorList>
    </citation>
    <scope>NUCLEOTIDE SEQUENCE</scope>
    <source>
        <strain evidence="2">NBC_00248</strain>
    </source>
</reference>
<dbReference type="EMBL" id="CP108090">
    <property type="protein sequence ID" value="WUQ17357.1"/>
    <property type="molecule type" value="Genomic_DNA"/>
</dbReference>